<dbReference type="InterPro" id="IPR052513">
    <property type="entry name" value="Thioester_dehydratase-like"/>
</dbReference>
<sequence>MTILQPQRGGIPRPDPTPVSRPFWDGCVVGELRYQRCRTCGHAEFDPAWICRVCGGDDLDWQLSCGTGEVYSYTVVRRPQTPEFDSPYVVVIVSFDEGFSMLTNVIGCDLGDVHVGMRVRVCFHDIGEGVHLPYVEPVVKGNHGN</sequence>
<reference evidence="3 4" key="1">
    <citation type="submission" date="2017-07" db="EMBL/GenBank/DDBJ databases">
        <title>First draft Genome Sequence of Nocardia cerradoensis isolated from human infection.</title>
        <authorList>
            <person name="Carrasco G."/>
        </authorList>
    </citation>
    <scope>NUCLEOTIDE SEQUENCE [LARGE SCALE GENOMIC DNA]</scope>
    <source>
        <strain evidence="3 4">CNM20130759</strain>
    </source>
</reference>
<comment type="caution">
    <text evidence="3">The sequence shown here is derived from an EMBL/GenBank/DDBJ whole genome shotgun (WGS) entry which is preliminary data.</text>
</comment>
<evidence type="ECO:0000313" key="4">
    <source>
        <dbReference type="Proteomes" id="UP000215506"/>
    </source>
</evidence>
<dbReference type="Proteomes" id="UP000215506">
    <property type="component" value="Unassembled WGS sequence"/>
</dbReference>
<dbReference type="PANTHER" id="PTHR34075:SF5">
    <property type="entry name" value="BLR3430 PROTEIN"/>
    <property type="match status" value="1"/>
</dbReference>
<evidence type="ECO:0008006" key="5">
    <source>
        <dbReference type="Google" id="ProtNLM"/>
    </source>
</evidence>
<evidence type="ECO:0000259" key="1">
    <source>
        <dbReference type="Pfam" id="PF01796"/>
    </source>
</evidence>
<evidence type="ECO:0000259" key="2">
    <source>
        <dbReference type="Pfam" id="PF12172"/>
    </source>
</evidence>
<name>A0A231GV12_9NOCA</name>
<dbReference type="InterPro" id="IPR022002">
    <property type="entry name" value="ChsH2_Znr"/>
</dbReference>
<keyword evidence="4" id="KW-1185">Reference proteome</keyword>
<dbReference type="Pfam" id="PF12172">
    <property type="entry name" value="zf-ChsH2"/>
    <property type="match status" value="1"/>
</dbReference>
<feature type="domain" description="ChsH2 C-terminal OB-fold" evidence="1">
    <location>
        <begin position="61"/>
        <end position="124"/>
    </location>
</feature>
<accession>A0A231GV12</accession>
<dbReference type="SUPFAM" id="SSF50249">
    <property type="entry name" value="Nucleic acid-binding proteins"/>
    <property type="match status" value="1"/>
</dbReference>
<dbReference type="RefSeq" id="WP_039778565.1">
    <property type="nucleotide sequence ID" value="NZ_JAAXOR010000001.1"/>
</dbReference>
<dbReference type="InterPro" id="IPR012340">
    <property type="entry name" value="NA-bd_OB-fold"/>
</dbReference>
<dbReference type="Pfam" id="PF01796">
    <property type="entry name" value="OB_ChsH2_C"/>
    <property type="match status" value="1"/>
</dbReference>
<dbReference type="AlphaFoldDB" id="A0A231GV12"/>
<dbReference type="InterPro" id="IPR002878">
    <property type="entry name" value="ChsH2_C"/>
</dbReference>
<evidence type="ECO:0000313" key="3">
    <source>
        <dbReference type="EMBL" id="OXR40422.1"/>
    </source>
</evidence>
<organism evidence="3 4">
    <name type="scientific">Nocardia cerradoensis</name>
    <dbReference type="NCBI Taxonomy" id="85688"/>
    <lineage>
        <taxon>Bacteria</taxon>
        <taxon>Bacillati</taxon>
        <taxon>Actinomycetota</taxon>
        <taxon>Actinomycetes</taxon>
        <taxon>Mycobacteriales</taxon>
        <taxon>Nocardiaceae</taxon>
        <taxon>Nocardia</taxon>
    </lineage>
</organism>
<gene>
    <name evidence="3" type="ORF">B7C42_07480</name>
</gene>
<dbReference type="EMBL" id="NGAF01000032">
    <property type="protein sequence ID" value="OXR40422.1"/>
    <property type="molecule type" value="Genomic_DNA"/>
</dbReference>
<dbReference type="PANTHER" id="PTHR34075">
    <property type="entry name" value="BLR3430 PROTEIN"/>
    <property type="match status" value="1"/>
</dbReference>
<protein>
    <recommendedName>
        <fullName evidence="5">DUF35 domain-containing protein</fullName>
    </recommendedName>
</protein>
<feature type="domain" description="ChsH2 rubredoxin-like zinc ribbon" evidence="2">
    <location>
        <begin position="24"/>
        <end position="60"/>
    </location>
</feature>
<proteinExistence type="predicted"/>